<feature type="domain" description="Plexin cytoplasmic RasGAP" evidence="1">
    <location>
        <begin position="62"/>
        <end position="256"/>
    </location>
</feature>
<dbReference type="GO" id="GO:0097374">
    <property type="term" value="P:sensory neuron axon guidance"/>
    <property type="evidence" value="ECO:0007669"/>
    <property type="project" value="TreeGrafter"/>
</dbReference>
<protein>
    <recommendedName>
        <fullName evidence="1">Plexin cytoplasmic RasGAP domain-containing protein</fullName>
    </recommendedName>
</protein>
<sequence length="287" mass="34084">MFWYCSPYFHIDDNDKLPTIDRQSLLKSMNDFHYNGPNIAIRSQPVENFYTINRSMMAINDDQQQQRPSIVIEQFEQLLMNRTFLLTLIDTLEQQTKTFTIAERMRFASLLMITLLDRMEYAFDIMRQLLSQLIDRYASSKHSNQLIKRNESIVEKMLIDWLSICLFKYAREISSGPLFLLFSAIKHQIDKGPVDYITGNSRFVLYSLSEEKLLREQIEYKTLTVHVFLDDKLQQTLPISINNRYQGQTSTKRTHHKHRRININTNRMMKKSMDYQDKNDTITQNNA</sequence>
<dbReference type="OrthoDB" id="125363at2759"/>
<evidence type="ECO:0000313" key="3">
    <source>
        <dbReference type="Proteomes" id="UP000194236"/>
    </source>
</evidence>
<keyword evidence="3" id="KW-1185">Reference proteome</keyword>
<dbReference type="Pfam" id="PF08337">
    <property type="entry name" value="Plexin_cytopl"/>
    <property type="match status" value="1"/>
</dbReference>
<comment type="caution">
    <text evidence="2">The sequence shown here is derived from an EMBL/GenBank/DDBJ whole genome shotgun (WGS) entry which is preliminary data.</text>
</comment>
<dbReference type="GO" id="GO:0017154">
    <property type="term" value="F:semaphorin receptor activity"/>
    <property type="evidence" value="ECO:0007669"/>
    <property type="project" value="InterPro"/>
</dbReference>
<dbReference type="GO" id="GO:0050772">
    <property type="term" value="P:positive regulation of axonogenesis"/>
    <property type="evidence" value="ECO:0007669"/>
    <property type="project" value="TreeGrafter"/>
</dbReference>
<dbReference type="AlphaFoldDB" id="A0A1Y3AXH2"/>
<dbReference type="GO" id="GO:0030334">
    <property type="term" value="P:regulation of cell migration"/>
    <property type="evidence" value="ECO:0007669"/>
    <property type="project" value="TreeGrafter"/>
</dbReference>
<name>A0A1Y3AXH2_EURMA</name>
<dbReference type="GO" id="GO:0002116">
    <property type="term" value="C:semaphorin receptor complex"/>
    <property type="evidence" value="ECO:0007669"/>
    <property type="project" value="TreeGrafter"/>
</dbReference>
<dbReference type="GO" id="GO:0008045">
    <property type="term" value="P:motor neuron axon guidance"/>
    <property type="evidence" value="ECO:0007669"/>
    <property type="project" value="TreeGrafter"/>
</dbReference>
<organism evidence="2 3">
    <name type="scientific">Euroglyphus maynei</name>
    <name type="common">Mayne's house dust mite</name>
    <dbReference type="NCBI Taxonomy" id="6958"/>
    <lineage>
        <taxon>Eukaryota</taxon>
        <taxon>Metazoa</taxon>
        <taxon>Ecdysozoa</taxon>
        <taxon>Arthropoda</taxon>
        <taxon>Chelicerata</taxon>
        <taxon>Arachnida</taxon>
        <taxon>Acari</taxon>
        <taxon>Acariformes</taxon>
        <taxon>Sarcoptiformes</taxon>
        <taxon>Astigmata</taxon>
        <taxon>Psoroptidia</taxon>
        <taxon>Analgoidea</taxon>
        <taxon>Pyroglyphidae</taxon>
        <taxon>Pyroglyphinae</taxon>
        <taxon>Euroglyphus</taxon>
    </lineage>
</organism>
<dbReference type="InterPro" id="IPR008936">
    <property type="entry name" value="Rho_GTPase_activation_prot"/>
</dbReference>
<evidence type="ECO:0000313" key="2">
    <source>
        <dbReference type="EMBL" id="OTF73210.1"/>
    </source>
</evidence>
<dbReference type="PANTHER" id="PTHR22625">
    <property type="entry name" value="PLEXIN"/>
    <property type="match status" value="1"/>
</dbReference>
<dbReference type="GO" id="GO:0007162">
    <property type="term" value="P:negative regulation of cell adhesion"/>
    <property type="evidence" value="ECO:0007669"/>
    <property type="project" value="TreeGrafter"/>
</dbReference>
<feature type="non-terminal residue" evidence="2">
    <location>
        <position position="287"/>
    </location>
</feature>
<dbReference type="Gene3D" id="1.10.506.10">
    <property type="entry name" value="GTPase Activation - p120gap, domain 1"/>
    <property type="match status" value="1"/>
</dbReference>
<dbReference type="GO" id="GO:0008360">
    <property type="term" value="P:regulation of cell shape"/>
    <property type="evidence" value="ECO:0007669"/>
    <property type="project" value="TreeGrafter"/>
</dbReference>
<dbReference type="InterPro" id="IPR013548">
    <property type="entry name" value="Plexin_cytoplasmic_RasGAP_dom"/>
</dbReference>
<evidence type="ECO:0000259" key="1">
    <source>
        <dbReference type="Pfam" id="PF08337"/>
    </source>
</evidence>
<dbReference type="GO" id="GO:0005886">
    <property type="term" value="C:plasma membrane"/>
    <property type="evidence" value="ECO:0007669"/>
    <property type="project" value="TreeGrafter"/>
</dbReference>
<dbReference type="PANTHER" id="PTHR22625:SF44">
    <property type="entry name" value="PLEXIN-B"/>
    <property type="match status" value="1"/>
</dbReference>
<dbReference type="SUPFAM" id="SSF48350">
    <property type="entry name" value="GTPase activation domain, GAP"/>
    <property type="match status" value="1"/>
</dbReference>
<dbReference type="EMBL" id="MUJZ01052670">
    <property type="protein sequence ID" value="OTF73210.1"/>
    <property type="molecule type" value="Genomic_DNA"/>
</dbReference>
<accession>A0A1Y3AXH2</accession>
<dbReference type="Proteomes" id="UP000194236">
    <property type="component" value="Unassembled WGS sequence"/>
</dbReference>
<gene>
    <name evidence="2" type="ORF">BLA29_007281</name>
</gene>
<reference evidence="2 3" key="1">
    <citation type="submission" date="2017-03" db="EMBL/GenBank/DDBJ databases">
        <title>Genome Survey of Euroglyphus maynei.</title>
        <authorList>
            <person name="Arlian L.G."/>
            <person name="Morgan M.S."/>
            <person name="Rider S.D."/>
        </authorList>
    </citation>
    <scope>NUCLEOTIDE SEQUENCE [LARGE SCALE GENOMIC DNA]</scope>
    <source>
        <strain evidence="2">Arlian Lab</strain>
        <tissue evidence="2">Whole body</tissue>
    </source>
</reference>
<dbReference type="InterPro" id="IPR031148">
    <property type="entry name" value="Plexin"/>
</dbReference>
<proteinExistence type="predicted"/>